<sequence>MIITISGLPGTGTTTVSLLLKERSGLDFISSGEIFRGIAKEMNLSLAEFGKLAESDPKYDHQIDERQKEISKTQDNLILEGRLAGHMSLEVPPSQKILRVLLKAPLETRVRRIMNREQSNSSFKFELDQTKTREESERVRYEMYYGIDIEDMSIYDLVIDSSKFDPETIADLILQAVDSVNK</sequence>
<keyword evidence="12" id="KW-1185">Reference proteome</keyword>
<protein>
    <recommendedName>
        <fullName evidence="10">Cytidylate kinase</fullName>
        <shortName evidence="10">CK</shortName>
        <ecNumber evidence="10">2.7.4.25</ecNumber>
    </recommendedName>
    <alternativeName>
        <fullName evidence="10">Cytidine monophosphate kinase</fullName>
        <shortName evidence="10">CMP kinase</shortName>
    </alternativeName>
</protein>
<dbReference type="GO" id="GO:0005524">
    <property type="term" value="F:ATP binding"/>
    <property type="evidence" value="ECO:0007669"/>
    <property type="project" value="UniProtKB-UniRule"/>
</dbReference>
<dbReference type="Proteomes" id="UP000294855">
    <property type="component" value="Unassembled WGS sequence"/>
</dbReference>
<dbReference type="GO" id="GO:0006220">
    <property type="term" value="P:pyrimidine nucleotide metabolic process"/>
    <property type="evidence" value="ECO:0007669"/>
    <property type="project" value="UniProtKB-UniRule"/>
</dbReference>
<name>A0A484F6B7_9EURY</name>
<dbReference type="Pfam" id="PF13189">
    <property type="entry name" value="Cytidylate_kin2"/>
    <property type="match status" value="1"/>
</dbReference>
<comment type="caution">
    <text evidence="11">The sequence shown here is derived from an EMBL/GenBank/DDBJ whole genome shotgun (WGS) entry which is preliminary data.</text>
</comment>
<dbReference type="GO" id="GO:0036431">
    <property type="term" value="F:dCMP kinase activity"/>
    <property type="evidence" value="ECO:0007669"/>
    <property type="project" value="InterPro"/>
</dbReference>
<comment type="subcellular location">
    <subcellularLocation>
        <location evidence="1 10">Cytoplasm</location>
    </subcellularLocation>
</comment>
<dbReference type="CDD" id="cd02020">
    <property type="entry name" value="CMPK"/>
    <property type="match status" value="1"/>
</dbReference>
<keyword evidence="5 10" id="KW-0547">Nucleotide-binding</keyword>
<evidence type="ECO:0000256" key="3">
    <source>
        <dbReference type="ARBA" id="ARBA00022490"/>
    </source>
</evidence>
<feature type="binding site" evidence="10">
    <location>
        <begin position="7"/>
        <end position="15"/>
    </location>
    <ligand>
        <name>ATP</name>
        <dbReference type="ChEBI" id="CHEBI:30616"/>
    </ligand>
</feature>
<keyword evidence="4 10" id="KW-0808">Transferase</keyword>
<dbReference type="Gene3D" id="3.40.50.300">
    <property type="entry name" value="P-loop containing nucleotide triphosphate hydrolases"/>
    <property type="match status" value="1"/>
</dbReference>
<dbReference type="AlphaFoldDB" id="A0A484F6B7"/>
<keyword evidence="3 10" id="KW-0963">Cytoplasm</keyword>
<dbReference type="RefSeq" id="WP_133517096.1">
    <property type="nucleotide sequence ID" value="NZ_JAHDUW010000006.1"/>
</dbReference>
<dbReference type="GO" id="GO:0005737">
    <property type="term" value="C:cytoplasm"/>
    <property type="evidence" value="ECO:0007669"/>
    <property type="project" value="UniProtKB-SubCell"/>
</dbReference>
<comment type="similarity">
    <text evidence="2 10">Belongs to the cytidylate kinase family. Type 2 subfamily.</text>
</comment>
<evidence type="ECO:0000256" key="8">
    <source>
        <dbReference type="ARBA" id="ARBA00047615"/>
    </source>
</evidence>
<evidence type="ECO:0000256" key="2">
    <source>
        <dbReference type="ARBA" id="ARBA00011005"/>
    </source>
</evidence>
<dbReference type="InterPro" id="IPR011994">
    <property type="entry name" value="Cytidylate_kinase_dom"/>
</dbReference>
<accession>A0A484F6B7</accession>
<keyword evidence="6 10" id="KW-0418">Kinase</keyword>
<gene>
    <name evidence="10" type="primary">cmk</name>
    <name evidence="11" type="ORF">C7391_0637</name>
</gene>
<evidence type="ECO:0000313" key="11">
    <source>
        <dbReference type="EMBL" id="TDQ70295.1"/>
    </source>
</evidence>
<evidence type="ECO:0000256" key="4">
    <source>
        <dbReference type="ARBA" id="ARBA00022679"/>
    </source>
</evidence>
<comment type="catalytic activity">
    <reaction evidence="9 10">
        <text>CMP + ATP = CDP + ADP</text>
        <dbReference type="Rhea" id="RHEA:11600"/>
        <dbReference type="ChEBI" id="CHEBI:30616"/>
        <dbReference type="ChEBI" id="CHEBI:58069"/>
        <dbReference type="ChEBI" id="CHEBI:60377"/>
        <dbReference type="ChEBI" id="CHEBI:456216"/>
        <dbReference type="EC" id="2.7.4.25"/>
    </reaction>
</comment>
<dbReference type="GO" id="GO:0036430">
    <property type="term" value="F:CMP kinase activity"/>
    <property type="evidence" value="ECO:0007669"/>
    <property type="project" value="RHEA"/>
</dbReference>
<dbReference type="SUPFAM" id="SSF52540">
    <property type="entry name" value="P-loop containing nucleoside triphosphate hydrolases"/>
    <property type="match status" value="1"/>
</dbReference>
<keyword evidence="7 10" id="KW-0067">ATP-binding</keyword>
<proteinExistence type="inferred from homology"/>
<evidence type="ECO:0000313" key="12">
    <source>
        <dbReference type="Proteomes" id="UP000294855"/>
    </source>
</evidence>
<organism evidence="11 12">
    <name type="scientific">Methanimicrococcus blatticola</name>
    <dbReference type="NCBI Taxonomy" id="91560"/>
    <lineage>
        <taxon>Archaea</taxon>
        <taxon>Methanobacteriati</taxon>
        <taxon>Methanobacteriota</taxon>
        <taxon>Stenosarchaea group</taxon>
        <taxon>Methanomicrobia</taxon>
        <taxon>Methanosarcinales</taxon>
        <taxon>Methanosarcinaceae</taxon>
        <taxon>Methanimicrococcus</taxon>
    </lineage>
</organism>
<dbReference type="HAMAP" id="MF_00239">
    <property type="entry name" value="Cytidyl_kinase_type2"/>
    <property type="match status" value="1"/>
</dbReference>
<dbReference type="InterPro" id="IPR027417">
    <property type="entry name" value="P-loop_NTPase"/>
</dbReference>
<dbReference type="InterPro" id="IPR011892">
    <property type="entry name" value="Cyt_kin_arch"/>
</dbReference>
<comment type="catalytic activity">
    <reaction evidence="8 10">
        <text>dCMP + ATP = dCDP + ADP</text>
        <dbReference type="Rhea" id="RHEA:25094"/>
        <dbReference type="ChEBI" id="CHEBI:30616"/>
        <dbReference type="ChEBI" id="CHEBI:57566"/>
        <dbReference type="ChEBI" id="CHEBI:58593"/>
        <dbReference type="ChEBI" id="CHEBI:456216"/>
        <dbReference type="EC" id="2.7.4.25"/>
    </reaction>
</comment>
<evidence type="ECO:0000256" key="9">
    <source>
        <dbReference type="ARBA" id="ARBA00048478"/>
    </source>
</evidence>
<evidence type="ECO:0000256" key="7">
    <source>
        <dbReference type="ARBA" id="ARBA00022840"/>
    </source>
</evidence>
<evidence type="ECO:0000256" key="10">
    <source>
        <dbReference type="HAMAP-Rule" id="MF_00239"/>
    </source>
</evidence>
<evidence type="ECO:0000256" key="1">
    <source>
        <dbReference type="ARBA" id="ARBA00004496"/>
    </source>
</evidence>
<dbReference type="EMBL" id="SNYS01000006">
    <property type="protein sequence ID" value="TDQ70295.1"/>
    <property type="molecule type" value="Genomic_DNA"/>
</dbReference>
<dbReference type="NCBIfam" id="TIGR02173">
    <property type="entry name" value="cyt_kin_arch"/>
    <property type="match status" value="1"/>
</dbReference>
<dbReference type="OrthoDB" id="31096at2157"/>
<evidence type="ECO:0000256" key="5">
    <source>
        <dbReference type="ARBA" id="ARBA00022741"/>
    </source>
</evidence>
<reference evidence="11 12" key="1">
    <citation type="submission" date="2019-03" db="EMBL/GenBank/DDBJ databases">
        <title>Genomic Encyclopedia of Type Strains, Phase IV (KMG-IV): sequencing the most valuable type-strain genomes for metagenomic binning, comparative biology and taxonomic classification.</title>
        <authorList>
            <person name="Goeker M."/>
        </authorList>
    </citation>
    <scope>NUCLEOTIDE SEQUENCE [LARGE SCALE GENOMIC DNA]</scope>
    <source>
        <strain evidence="11 12">DSM 13328</strain>
    </source>
</reference>
<dbReference type="EC" id="2.7.4.25" evidence="10"/>
<evidence type="ECO:0000256" key="6">
    <source>
        <dbReference type="ARBA" id="ARBA00022777"/>
    </source>
</evidence>